<evidence type="ECO:0000313" key="1">
    <source>
        <dbReference type="EMBL" id="TDR79978.1"/>
    </source>
</evidence>
<sequence length="83" mass="9426">MRQKLLSLGRVGRLLRVTVRCPHGVSVDFEYSVPLKGQAAEARRRLLADTIRQHRHTWRRIEQGQSIFGRCRLCMAANAGQAA</sequence>
<dbReference type="Proteomes" id="UP000295611">
    <property type="component" value="Unassembled WGS sequence"/>
</dbReference>
<proteinExistence type="predicted"/>
<comment type="caution">
    <text evidence="1">The sequence shown here is derived from an EMBL/GenBank/DDBJ whole genome shotgun (WGS) entry which is preliminary data.</text>
</comment>
<name>A0A4R7B5T3_9NEIS</name>
<gene>
    <name evidence="1" type="ORF">DFP86_106118</name>
</gene>
<evidence type="ECO:0000313" key="2">
    <source>
        <dbReference type="Proteomes" id="UP000295611"/>
    </source>
</evidence>
<reference evidence="1 2" key="1">
    <citation type="submission" date="2019-03" db="EMBL/GenBank/DDBJ databases">
        <title>Genomic Encyclopedia of Type Strains, Phase III (KMG-III): the genomes of soil and plant-associated and newly described type strains.</title>
        <authorList>
            <person name="Whitman W."/>
        </authorList>
    </citation>
    <scope>NUCLEOTIDE SEQUENCE [LARGE SCALE GENOMIC DNA]</scope>
    <source>
        <strain evidence="1 2">CECT 8976</strain>
    </source>
</reference>
<keyword evidence="2" id="KW-1185">Reference proteome</keyword>
<dbReference type="EMBL" id="SNZP01000006">
    <property type="protein sequence ID" value="TDR79978.1"/>
    <property type="molecule type" value="Genomic_DNA"/>
</dbReference>
<organism evidence="1 2">
    <name type="scientific">Paludibacterium purpuratum</name>
    <dbReference type="NCBI Taxonomy" id="1144873"/>
    <lineage>
        <taxon>Bacteria</taxon>
        <taxon>Pseudomonadati</taxon>
        <taxon>Pseudomonadota</taxon>
        <taxon>Betaproteobacteria</taxon>
        <taxon>Neisseriales</taxon>
        <taxon>Chromobacteriaceae</taxon>
        <taxon>Paludibacterium</taxon>
    </lineage>
</organism>
<dbReference type="RefSeq" id="WP_133680244.1">
    <property type="nucleotide sequence ID" value="NZ_SNZP01000006.1"/>
</dbReference>
<dbReference type="AlphaFoldDB" id="A0A4R7B5T3"/>
<accession>A0A4R7B5T3</accession>
<protein>
    <submittedName>
        <fullName evidence="1">Uncharacterized protein</fullName>
    </submittedName>
</protein>